<evidence type="ECO:0000256" key="3">
    <source>
        <dbReference type="ARBA" id="ARBA00022519"/>
    </source>
</evidence>
<keyword evidence="2 16" id="KW-1003">Cell membrane</keyword>
<dbReference type="EC" id="3.4.16.4" evidence="16"/>
<dbReference type="Proteomes" id="UP001234343">
    <property type="component" value="Unassembled WGS sequence"/>
</dbReference>
<evidence type="ECO:0000256" key="8">
    <source>
        <dbReference type="ARBA" id="ARBA00022801"/>
    </source>
</evidence>
<comment type="function">
    <text evidence="16">Catalyzes cross-linking of the peptidoglycan cell wall at the division septum.</text>
</comment>
<keyword evidence="5 16" id="KW-0121">Carboxypeptidase</keyword>
<protein>
    <recommendedName>
        <fullName evidence="16">Peptidoglycan D,D-transpeptidase FtsI</fullName>
        <ecNumber evidence="16">3.4.16.4</ecNumber>
    </recommendedName>
    <alternativeName>
        <fullName evidence="16">Penicillin-binding protein 3</fullName>
        <shortName evidence="16">PBP-3</shortName>
    </alternativeName>
</protein>
<feature type="domain" description="Penicillin-binding protein transpeptidase" evidence="18">
    <location>
        <begin position="274"/>
        <end position="572"/>
    </location>
</feature>
<keyword evidence="6 16" id="KW-0645">Protease</keyword>
<dbReference type="InterPro" id="IPR036138">
    <property type="entry name" value="PBP_dimer_sf"/>
</dbReference>
<dbReference type="PANTHER" id="PTHR30627">
    <property type="entry name" value="PEPTIDOGLYCAN D,D-TRANSPEPTIDASE"/>
    <property type="match status" value="1"/>
</dbReference>
<evidence type="ECO:0000256" key="9">
    <source>
        <dbReference type="ARBA" id="ARBA00022960"/>
    </source>
</evidence>
<evidence type="ECO:0000256" key="11">
    <source>
        <dbReference type="ARBA" id="ARBA00022989"/>
    </source>
</evidence>
<comment type="catalytic activity">
    <reaction evidence="16">
        <text>Preferential cleavage: (Ac)2-L-Lys-D-Ala-|-D-Ala. Also transpeptidation of peptidyl-alanyl moieties that are N-acyl substituents of D-alanine.</text>
        <dbReference type="EC" id="3.4.16.4"/>
    </reaction>
</comment>
<dbReference type="Gene3D" id="3.90.1310.10">
    <property type="entry name" value="Penicillin-binding protein 2a (Domain 2)"/>
    <property type="match status" value="1"/>
</dbReference>
<keyword evidence="3 16" id="KW-0997">Cell inner membrane</keyword>
<evidence type="ECO:0000259" key="18">
    <source>
        <dbReference type="Pfam" id="PF00905"/>
    </source>
</evidence>
<evidence type="ECO:0000256" key="5">
    <source>
        <dbReference type="ARBA" id="ARBA00022645"/>
    </source>
</evidence>
<proteinExistence type="inferred from homology"/>
<feature type="domain" description="Penicillin-binding protein dimerisation" evidence="19">
    <location>
        <begin position="84"/>
        <end position="232"/>
    </location>
</feature>
<evidence type="ECO:0000256" key="16">
    <source>
        <dbReference type="HAMAP-Rule" id="MF_02080"/>
    </source>
</evidence>
<keyword evidence="7 16" id="KW-0812">Transmembrane</keyword>
<comment type="similarity">
    <text evidence="16">Belongs to the transpeptidase family. FtsI subfamily.</text>
</comment>
<reference evidence="20 21" key="1">
    <citation type="submission" date="2023-06" db="EMBL/GenBank/DDBJ databases">
        <title>Alteromonas sp. ASW11-36 isolated from intertidal sand.</title>
        <authorList>
            <person name="Li Y."/>
        </authorList>
    </citation>
    <scope>NUCLEOTIDE SEQUENCE [LARGE SCALE GENOMIC DNA]</scope>
    <source>
        <strain evidence="20 21">ASW11-36</strain>
    </source>
</reference>
<dbReference type="InterPro" id="IPR005311">
    <property type="entry name" value="PBP_dimer"/>
</dbReference>
<evidence type="ECO:0000313" key="20">
    <source>
        <dbReference type="EMBL" id="MDM7859524.1"/>
    </source>
</evidence>
<evidence type="ECO:0000256" key="15">
    <source>
        <dbReference type="ARBA" id="ARBA00023316"/>
    </source>
</evidence>
<feature type="active site" description="Acyl-ester intermediate" evidence="16">
    <location>
        <position position="320"/>
    </location>
</feature>
<dbReference type="Pfam" id="PF03717">
    <property type="entry name" value="PBP_dimer"/>
    <property type="match status" value="1"/>
</dbReference>
<evidence type="ECO:0000256" key="6">
    <source>
        <dbReference type="ARBA" id="ARBA00022670"/>
    </source>
</evidence>
<keyword evidence="4 16" id="KW-0132">Cell division</keyword>
<feature type="compositionally biased region" description="Polar residues" evidence="17">
    <location>
        <begin position="1"/>
        <end position="14"/>
    </location>
</feature>
<evidence type="ECO:0000256" key="4">
    <source>
        <dbReference type="ARBA" id="ARBA00022618"/>
    </source>
</evidence>
<evidence type="ECO:0000256" key="13">
    <source>
        <dbReference type="ARBA" id="ARBA00023210"/>
    </source>
</evidence>
<gene>
    <name evidence="16" type="primary">ftsI</name>
    <name evidence="20" type="ORF">QTP81_02750</name>
</gene>
<keyword evidence="10 16" id="KW-0573">Peptidoglycan synthesis</keyword>
<dbReference type="Pfam" id="PF00905">
    <property type="entry name" value="Transpeptidase"/>
    <property type="match status" value="1"/>
</dbReference>
<dbReference type="InterPro" id="IPR050515">
    <property type="entry name" value="Beta-lactam/transpept"/>
</dbReference>
<comment type="subcellular location">
    <subcellularLocation>
        <location evidence="16">Cell inner membrane</location>
        <topology evidence="16">Single-pass membrane protein</topology>
    </subcellularLocation>
    <subcellularLocation>
        <location evidence="1">Membrane</location>
    </subcellularLocation>
</comment>
<dbReference type="InterPro" id="IPR037532">
    <property type="entry name" value="FtsI_transpept"/>
</dbReference>
<evidence type="ECO:0000259" key="19">
    <source>
        <dbReference type="Pfam" id="PF03717"/>
    </source>
</evidence>
<comment type="caution">
    <text evidence="20">The sequence shown here is derived from an EMBL/GenBank/DDBJ whole genome shotgun (WGS) entry which is preliminary data.</text>
</comment>
<keyword evidence="14 16" id="KW-0131">Cell cycle</keyword>
<evidence type="ECO:0000256" key="1">
    <source>
        <dbReference type="ARBA" id="ARBA00004370"/>
    </source>
</evidence>
<keyword evidence="15 16" id="KW-0961">Cell wall biogenesis/degradation</keyword>
<dbReference type="Gene3D" id="3.40.710.10">
    <property type="entry name" value="DD-peptidase/beta-lactamase superfamily"/>
    <property type="match status" value="1"/>
</dbReference>
<keyword evidence="12 16" id="KW-0472">Membrane</keyword>
<feature type="transmembrane region" description="Helical" evidence="16">
    <location>
        <begin position="36"/>
        <end position="58"/>
    </location>
</feature>
<keyword evidence="9 16" id="KW-0133">Cell shape</keyword>
<sequence length="603" mass="65554">MSTSIFANNRQTTHAAKKRRKGSGAKQNKAPNLINWRFLVVLFSVVVVFAVLAIRAAYIQVISPDALIEQGDNRTLRTRNSMVHRGLITDRNGVELAVSVPVRAIWADPKMVHQENAFVQRRRWLALAEVLGQDISDLLEKVDDPSRRFVYLQRQVSPAMAQYVEQLDIPGVGLRNESRRYYPTGEVSAHLVGFTDVDDEGIEGLELLFNDWLTGTPASRTIRRDRQGRQVEIIAQTAGENAKDLQLTIDQRIQAMAFKAIKQATETYDAASATAIVVDVASGDILAMVNSPSYNPNNLKTATPHRVRNRAITDAVEPGSALKPLAVLSALEFGIVSPDSVIDTSPGWMRLGGSIVQDPRNMGEMDLTTIIQKSSNMGTSKLALSVPREFLIDTYYNMGLMADTGTLLTGEISGLFHERNRWSDFELATLSFGYGISVTPAQLARMYAIIANGGTRINLNIIKDGQTELVSEEEYRVVSADNAAALIEMMESVTQPGGSGTKAAVDGYRIAGKTGTSRKAAPGGYGEQYVNIFAGLAPASNPQIVTVVLINEPGGDLYHSSDTAAPVFSQIMGGALRLLNIAPDGLSEDAAHVEWLEATNHGD</sequence>
<dbReference type="PANTHER" id="PTHR30627:SF1">
    <property type="entry name" value="PEPTIDOGLYCAN D,D-TRANSPEPTIDASE FTSI"/>
    <property type="match status" value="1"/>
</dbReference>
<dbReference type="InterPro" id="IPR001460">
    <property type="entry name" value="PCN-bd_Tpept"/>
</dbReference>
<comment type="pathway">
    <text evidence="16">Cell wall biogenesis; peptidoglycan biosynthesis.</text>
</comment>
<dbReference type="Gene3D" id="3.30.450.330">
    <property type="match status" value="1"/>
</dbReference>
<evidence type="ECO:0000256" key="14">
    <source>
        <dbReference type="ARBA" id="ARBA00023306"/>
    </source>
</evidence>
<organism evidence="20 21">
    <name type="scientific">Alteromonas arenosi</name>
    <dbReference type="NCBI Taxonomy" id="3055817"/>
    <lineage>
        <taxon>Bacteria</taxon>
        <taxon>Pseudomonadati</taxon>
        <taxon>Pseudomonadota</taxon>
        <taxon>Gammaproteobacteria</taxon>
        <taxon>Alteromonadales</taxon>
        <taxon>Alteromonadaceae</taxon>
        <taxon>Alteromonas/Salinimonas group</taxon>
        <taxon>Alteromonas</taxon>
    </lineage>
</organism>
<dbReference type="RefSeq" id="WP_289363561.1">
    <property type="nucleotide sequence ID" value="NZ_JAUCBP010000002.1"/>
</dbReference>
<accession>A0ABT7STJ8</accession>
<evidence type="ECO:0000313" key="21">
    <source>
        <dbReference type="Proteomes" id="UP001234343"/>
    </source>
</evidence>
<feature type="region of interest" description="Disordered" evidence="17">
    <location>
        <begin position="1"/>
        <end position="28"/>
    </location>
</feature>
<evidence type="ECO:0000256" key="10">
    <source>
        <dbReference type="ARBA" id="ARBA00022984"/>
    </source>
</evidence>
<dbReference type="SUPFAM" id="SSF56601">
    <property type="entry name" value="beta-lactamase/transpeptidase-like"/>
    <property type="match status" value="1"/>
</dbReference>
<keyword evidence="11 16" id="KW-1133">Transmembrane helix</keyword>
<keyword evidence="8 16" id="KW-0378">Hydrolase</keyword>
<dbReference type="SUPFAM" id="SSF56519">
    <property type="entry name" value="Penicillin binding protein dimerisation domain"/>
    <property type="match status" value="1"/>
</dbReference>
<evidence type="ECO:0000256" key="17">
    <source>
        <dbReference type="SAM" id="MobiDB-lite"/>
    </source>
</evidence>
<evidence type="ECO:0000256" key="12">
    <source>
        <dbReference type="ARBA" id="ARBA00023136"/>
    </source>
</evidence>
<keyword evidence="13 16" id="KW-0717">Septation</keyword>
<evidence type="ECO:0000256" key="2">
    <source>
        <dbReference type="ARBA" id="ARBA00022475"/>
    </source>
</evidence>
<dbReference type="EMBL" id="JAUCBP010000002">
    <property type="protein sequence ID" value="MDM7859524.1"/>
    <property type="molecule type" value="Genomic_DNA"/>
</dbReference>
<dbReference type="HAMAP" id="MF_02080">
    <property type="entry name" value="FtsI_transpept"/>
    <property type="match status" value="1"/>
</dbReference>
<keyword evidence="21" id="KW-1185">Reference proteome</keyword>
<dbReference type="InterPro" id="IPR012338">
    <property type="entry name" value="Beta-lactam/transpept-like"/>
</dbReference>
<name>A0ABT7STJ8_9ALTE</name>
<evidence type="ECO:0000256" key="7">
    <source>
        <dbReference type="ARBA" id="ARBA00022692"/>
    </source>
</evidence>